<accession>A0A4D4LID2</accession>
<evidence type="ECO:0000313" key="3">
    <source>
        <dbReference type="EMBL" id="GDY78819.1"/>
    </source>
</evidence>
<sequence length="183" mass="20597">MAGGNGSHSADRLDPAVGGPGAGRRQLDLTKPFLSQGKIRFRSPEKRQVQVSVELRAPRRRLTFFSAATYQKEWLEPDSLLAFRCEFVADEARTGHPVRALLLARLAVGRARVFNYETARYEFGRVEDLDFAVSLDGETVYEAYGARPMEEDRGLTFKDETGYWTTIRPITSALKQAVRDENP</sequence>
<gene>
    <name evidence="2" type="ORF">SAV14893_004950</name>
    <name evidence="3" type="ORF">SAV31267_083040</name>
</gene>
<organism evidence="2 5">
    <name type="scientific">Streptomyces avermitilis</name>
    <dbReference type="NCBI Taxonomy" id="33903"/>
    <lineage>
        <taxon>Bacteria</taxon>
        <taxon>Bacillati</taxon>
        <taxon>Actinomycetota</taxon>
        <taxon>Actinomycetes</taxon>
        <taxon>Kitasatosporales</taxon>
        <taxon>Streptomycetaceae</taxon>
        <taxon>Streptomyces</taxon>
    </lineage>
</organism>
<proteinExistence type="predicted"/>
<feature type="region of interest" description="Disordered" evidence="1">
    <location>
        <begin position="1"/>
        <end position="27"/>
    </location>
</feature>
<dbReference type="Proteomes" id="UP000302139">
    <property type="component" value="Unassembled WGS sequence"/>
</dbReference>
<dbReference type="Proteomes" id="UP000299211">
    <property type="component" value="Unassembled WGS sequence"/>
</dbReference>
<protein>
    <submittedName>
        <fullName evidence="2">Uncharacterized protein</fullName>
    </submittedName>
</protein>
<dbReference type="STRING" id="33903.AQJ43_09535"/>
<evidence type="ECO:0000313" key="2">
    <source>
        <dbReference type="EMBL" id="GDY61102.1"/>
    </source>
</evidence>
<reference evidence="3 4" key="1">
    <citation type="submission" date="2019-04" db="EMBL/GenBank/DDBJ databases">
        <title>Draft genome sequences of Streptomyces avermitilis ATCC 31267.</title>
        <authorList>
            <person name="Komaki H."/>
            <person name="Tamura T."/>
            <person name="Hosoyama A."/>
        </authorList>
    </citation>
    <scope>NUCLEOTIDE SEQUENCE [LARGE SCALE GENOMIC DNA]</scope>
    <source>
        <strain evidence="3 4">ATCC 31267</strain>
    </source>
</reference>
<reference evidence="2 5" key="2">
    <citation type="submission" date="2019-04" db="EMBL/GenBank/DDBJ databases">
        <title>Draft genome sequences of Streptomyces avermitilis NBRC 14893.</title>
        <authorList>
            <person name="Komaki H."/>
            <person name="Tamura T."/>
            <person name="Hosoyama A."/>
        </authorList>
    </citation>
    <scope>NUCLEOTIDE SEQUENCE [LARGE SCALE GENOMIC DNA]</scope>
    <source>
        <strain evidence="2 5">NBRC 14893</strain>
    </source>
</reference>
<dbReference type="AlphaFoldDB" id="A0A4D4LID2"/>
<evidence type="ECO:0000313" key="4">
    <source>
        <dbReference type="Proteomes" id="UP000299211"/>
    </source>
</evidence>
<name>A0A4D4LID2_STRAX</name>
<evidence type="ECO:0000256" key="1">
    <source>
        <dbReference type="SAM" id="MobiDB-lite"/>
    </source>
</evidence>
<dbReference type="EMBL" id="BJHX01000001">
    <property type="protein sequence ID" value="GDY61102.1"/>
    <property type="molecule type" value="Genomic_DNA"/>
</dbReference>
<dbReference type="RefSeq" id="WP_137865274.1">
    <property type="nucleotide sequence ID" value="NZ_BAABTN010000157.1"/>
</dbReference>
<comment type="caution">
    <text evidence="2">The sequence shown here is derived from an EMBL/GenBank/DDBJ whole genome shotgun (WGS) entry which is preliminary data.</text>
</comment>
<evidence type="ECO:0000313" key="5">
    <source>
        <dbReference type="Proteomes" id="UP000302139"/>
    </source>
</evidence>
<dbReference type="EMBL" id="BJHY01000001">
    <property type="protein sequence ID" value="GDY78819.1"/>
    <property type="molecule type" value="Genomic_DNA"/>
</dbReference>